<dbReference type="CDD" id="cd00130">
    <property type="entry name" value="PAS"/>
    <property type="match status" value="1"/>
</dbReference>
<dbReference type="Proteomes" id="UP001060012">
    <property type="component" value="Chromosome"/>
</dbReference>
<evidence type="ECO:0000256" key="5">
    <source>
        <dbReference type="ARBA" id="ARBA00023163"/>
    </source>
</evidence>
<evidence type="ECO:0000256" key="6">
    <source>
        <dbReference type="PROSITE-ProRule" id="PRU00169"/>
    </source>
</evidence>
<dbReference type="NCBIfam" id="TIGR00229">
    <property type="entry name" value="sensory_box"/>
    <property type="match status" value="1"/>
</dbReference>
<feature type="domain" description="PAS" evidence="9">
    <location>
        <begin position="141"/>
        <end position="211"/>
    </location>
</feature>
<name>A0ABY5E4I5_9BACT</name>
<keyword evidence="7" id="KW-0175">Coiled coil</keyword>
<keyword evidence="4" id="KW-0238">DNA-binding</keyword>
<accession>A0ABY5E4I5</accession>
<dbReference type="CDD" id="cd00156">
    <property type="entry name" value="REC"/>
    <property type="match status" value="1"/>
</dbReference>
<dbReference type="InterPro" id="IPR000014">
    <property type="entry name" value="PAS"/>
</dbReference>
<dbReference type="RefSeq" id="WP_254577248.1">
    <property type="nucleotide sequence ID" value="NZ_CP100595.1"/>
</dbReference>
<keyword evidence="3" id="KW-0805">Transcription regulation</keyword>
<feature type="modified residue" description="4-aspartylphosphate" evidence="6">
    <location>
        <position position="61"/>
    </location>
</feature>
<organism evidence="10 11">
    <name type="scientific">Arcobacter roscoffensis</name>
    <dbReference type="NCBI Taxonomy" id="2961520"/>
    <lineage>
        <taxon>Bacteria</taxon>
        <taxon>Pseudomonadati</taxon>
        <taxon>Campylobacterota</taxon>
        <taxon>Epsilonproteobacteria</taxon>
        <taxon>Campylobacterales</taxon>
        <taxon>Arcobacteraceae</taxon>
        <taxon>Arcobacter</taxon>
    </lineage>
</organism>
<protein>
    <submittedName>
        <fullName evidence="10">Response regulator</fullName>
    </submittedName>
</protein>
<evidence type="ECO:0000256" key="7">
    <source>
        <dbReference type="SAM" id="Coils"/>
    </source>
</evidence>
<keyword evidence="2" id="KW-0902">Two-component regulatory system</keyword>
<dbReference type="PANTHER" id="PTHR48111:SF1">
    <property type="entry name" value="TWO-COMPONENT RESPONSE REGULATOR ORR33"/>
    <property type="match status" value="1"/>
</dbReference>
<proteinExistence type="predicted"/>
<evidence type="ECO:0000313" key="10">
    <source>
        <dbReference type="EMBL" id="UTJ07069.1"/>
    </source>
</evidence>
<dbReference type="InterPro" id="IPR035965">
    <property type="entry name" value="PAS-like_dom_sf"/>
</dbReference>
<feature type="domain" description="Response regulatory" evidence="8">
    <location>
        <begin position="10"/>
        <end position="126"/>
    </location>
</feature>
<dbReference type="EMBL" id="CP100595">
    <property type="protein sequence ID" value="UTJ07069.1"/>
    <property type="molecule type" value="Genomic_DNA"/>
</dbReference>
<gene>
    <name evidence="10" type="ORF">NJU99_02945</name>
</gene>
<dbReference type="Gene3D" id="3.30.450.20">
    <property type="entry name" value="PAS domain"/>
    <property type="match status" value="1"/>
</dbReference>
<dbReference type="SMART" id="SM00448">
    <property type="entry name" value="REC"/>
    <property type="match status" value="1"/>
</dbReference>
<dbReference type="PANTHER" id="PTHR48111">
    <property type="entry name" value="REGULATOR OF RPOS"/>
    <property type="match status" value="1"/>
</dbReference>
<dbReference type="PROSITE" id="PS50112">
    <property type="entry name" value="PAS"/>
    <property type="match status" value="1"/>
</dbReference>
<evidence type="ECO:0000256" key="2">
    <source>
        <dbReference type="ARBA" id="ARBA00023012"/>
    </source>
</evidence>
<dbReference type="SUPFAM" id="SSF52172">
    <property type="entry name" value="CheY-like"/>
    <property type="match status" value="1"/>
</dbReference>
<keyword evidence="1 6" id="KW-0597">Phosphoprotein</keyword>
<sequence length="449" mass="52862">MDKKLLKKLRLLYVEDDDVVRNELHELLSDFFDKVFVAKDGQEGFDVYHENKDEIDVILTDINMPHLNGIDMLKKIRKDSKKIPVFITTAHSDNDLLAKAIKLKVYEYIIKPVDVRYLLNEMNELANVLYQDSLLRKQNKELEEYKRVIDASSIVVKCDEHMKISYVNELFCQTTGFNETELLGQDFKVIKHPDMNDEIYTKMYSQVLNNNSWHGVLKNLTKEHKTFTTDCYIIPMLNDMGEIIGAISIQRDITDEVNKKRNIQLSLMKDKSEIFIRSKEGSIEQNMIINNLKKELAVIKNDFEKAQRDIDKYIYSLEKYSLQNKHLKTELASYKKKASEHSNILKLTNENAQLEYRVKKLNEKVDELSSKYEKQIHQMKLNHQLEIDDLEDSLNEITEKYEAIETDDVLVQKLEYWKEKAKSEISRIESLEKQIVAHGDKEFMSRVFK</sequence>
<dbReference type="InterPro" id="IPR001789">
    <property type="entry name" value="Sig_transdc_resp-reg_receiver"/>
</dbReference>
<dbReference type="Pfam" id="PF13426">
    <property type="entry name" value="PAS_9"/>
    <property type="match status" value="1"/>
</dbReference>
<evidence type="ECO:0000313" key="11">
    <source>
        <dbReference type="Proteomes" id="UP001060012"/>
    </source>
</evidence>
<evidence type="ECO:0000256" key="1">
    <source>
        <dbReference type="ARBA" id="ARBA00022553"/>
    </source>
</evidence>
<keyword evidence="11" id="KW-1185">Reference proteome</keyword>
<keyword evidence="5" id="KW-0804">Transcription</keyword>
<evidence type="ECO:0000256" key="3">
    <source>
        <dbReference type="ARBA" id="ARBA00023015"/>
    </source>
</evidence>
<evidence type="ECO:0000259" key="8">
    <source>
        <dbReference type="PROSITE" id="PS50110"/>
    </source>
</evidence>
<dbReference type="Gene3D" id="3.40.50.2300">
    <property type="match status" value="1"/>
</dbReference>
<dbReference type="InterPro" id="IPR039420">
    <property type="entry name" value="WalR-like"/>
</dbReference>
<dbReference type="InterPro" id="IPR011006">
    <property type="entry name" value="CheY-like_superfamily"/>
</dbReference>
<dbReference type="SUPFAM" id="SSF55785">
    <property type="entry name" value="PYP-like sensor domain (PAS domain)"/>
    <property type="match status" value="1"/>
</dbReference>
<reference evidence="10" key="1">
    <citation type="submission" date="2022-07" db="EMBL/GenBank/DDBJ databases">
        <title>Arcobacter roscoffensis sp. nov., a marine bacterium isolated from coastal seawater collected from Roscoff, France.</title>
        <authorList>
            <person name="Pascual J."/>
            <person name="Lepeaux C."/>
            <person name="Methner A."/>
            <person name="Overmann J."/>
        </authorList>
    </citation>
    <scope>NUCLEOTIDE SEQUENCE</scope>
    <source>
        <strain evidence="10">ARW1-2F2</strain>
    </source>
</reference>
<evidence type="ECO:0000256" key="4">
    <source>
        <dbReference type="ARBA" id="ARBA00023125"/>
    </source>
</evidence>
<dbReference type="PROSITE" id="PS50110">
    <property type="entry name" value="RESPONSE_REGULATORY"/>
    <property type="match status" value="1"/>
</dbReference>
<dbReference type="Pfam" id="PF00072">
    <property type="entry name" value="Response_reg"/>
    <property type="match status" value="1"/>
</dbReference>
<feature type="coiled-coil region" evidence="7">
    <location>
        <begin position="289"/>
        <end position="434"/>
    </location>
</feature>
<evidence type="ECO:0000259" key="9">
    <source>
        <dbReference type="PROSITE" id="PS50112"/>
    </source>
</evidence>